<dbReference type="PROSITE" id="PS51257">
    <property type="entry name" value="PROKAR_LIPOPROTEIN"/>
    <property type="match status" value="1"/>
</dbReference>
<dbReference type="AlphaFoldDB" id="A0A0G4FA19"/>
<dbReference type="Proteomes" id="UP000041254">
    <property type="component" value="Unassembled WGS sequence"/>
</dbReference>
<organism evidence="2 3">
    <name type="scientific">Vitrella brassicaformis (strain CCMP3155)</name>
    <dbReference type="NCBI Taxonomy" id="1169540"/>
    <lineage>
        <taxon>Eukaryota</taxon>
        <taxon>Sar</taxon>
        <taxon>Alveolata</taxon>
        <taxon>Colpodellida</taxon>
        <taxon>Vitrellaceae</taxon>
        <taxon>Vitrella</taxon>
    </lineage>
</organism>
<evidence type="ECO:0000256" key="1">
    <source>
        <dbReference type="SAM" id="SignalP"/>
    </source>
</evidence>
<keyword evidence="1" id="KW-0732">Signal</keyword>
<proteinExistence type="predicted"/>
<evidence type="ECO:0000313" key="3">
    <source>
        <dbReference type="Proteomes" id="UP000041254"/>
    </source>
</evidence>
<feature type="chain" id="PRO_5005188784" evidence="1">
    <location>
        <begin position="20"/>
        <end position="155"/>
    </location>
</feature>
<dbReference type="PhylomeDB" id="A0A0G4FA19"/>
<sequence length="155" mass="16908">MKCLVALAVCFVLACTSSALTLRRTSVAKCQIKSSGKDAPDTPTPSFFIPAADKKMYEEGMQQMLENMVGQAAAASGGTTDLSFKVECKDSNERDVTCAMCIYDEMSEDQTHKLVGQTLSVPLMNCMDGKFSHRTKMPNSEYHPVCYPQQKSATA</sequence>
<dbReference type="InParanoid" id="A0A0G4FA19"/>
<protein>
    <submittedName>
        <fullName evidence="2">Uncharacterized protein</fullName>
    </submittedName>
</protein>
<evidence type="ECO:0000313" key="2">
    <source>
        <dbReference type="EMBL" id="CEM09766.1"/>
    </source>
</evidence>
<name>A0A0G4FA19_VITBC</name>
<feature type="signal peptide" evidence="1">
    <location>
        <begin position="1"/>
        <end position="19"/>
    </location>
</feature>
<keyword evidence="3" id="KW-1185">Reference proteome</keyword>
<dbReference type="OrthoDB" id="328542at2759"/>
<accession>A0A0G4FA19</accession>
<dbReference type="VEuPathDB" id="CryptoDB:Vbra_4363"/>
<dbReference type="EMBL" id="CDMY01000395">
    <property type="protein sequence ID" value="CEM09766.1"/>
    <property type="molecule type" value="Genomic_DNA"/>
</dbReference>
<reference evidence="2 3" key="1">
    <citation type="submission" date="2014-11" db="EMBL/GenBank/DDBJ databases">
        <authorList>
            <person name="Zhu J."/>
            <person name="Qi W."/>
            <person name="Song R."/>
        </authorList>
    </citation>
    <scope>NUCLEOTIDE SEQUENCE [LARGE SCALE GENOMIC DNA]</scope>
</reference>
<gene>
    <name evidence="2" type="ORF">Vbra_4363</name>
</gene>